<evidence type="ECO:0000256" key="7">
    <source>
        <dbReference type="ARBA" id="ARBA00023065"/>
    </source>
</evidence>
<dbReference type="Gene3D" id="1.20.1530.20">
    <property type="match status" value="1"/>
</dbReference>
<dbReference type="Pfam" id="PF23256">
    <property type="entry name" value="CHX17_2nd"/>
    <property type="match status" value="1"/>
</dbReference>
<dbReference type="InterPro" id="IPR057290">
    <property type="entry name" value="CHX17_C"/>
</dbReference>
<feature type="domain" description="Cation/H(+) antiporter C-terminal" evidence="14">
    <location>
        <begin position="561"/>
        <end position="705"/>
    </location>
</feature>
<evidence type="ECO:0000256" key="8">
    <source>
        <dbReference type="ARBA" id="ARBA00023136"/>
    </source>
</evidence>
<evidence type="ECO:0000256" key="4">
    <source>
        <dbReference type="ARBA" id="ARBA00022692"/>
    </source>
</evidence>
<evidence type="ECO:0000256" key="10">
    <source>
        <dbReference type="SAM" id="MobiDB-lite"/>
    </source>
</evidence>
<dbReference type="GO" id="GO:1902600">
    <property type="term" value="P:proton transmembrane transport"/>
    <property type="evidence" value="ECO:0007669"/>
    <property type="project" value="InterPro"/>
</dbReference>
<feature type="transmembrane region" description="Helical" evidence="11">
    <location>
        <begin position="67"/>
        <end position="89"/>
    </location>
</feature>
<dbReference type="Pfam" id="PF00999">
    <property type="entry name" value="Na_H_Exchanger"/>
    <property type="match status" value="1"/>
</dbReference>
<dbReference type="GO" id="GO:0006885">
    <property type="term" value="P:regulation of pH"/>
    <property type="evidence" value="ECO:0007669"/>
    <property type="project" value="TreeGrafter"/>
</dbReference>
<dbReference type="InterPro" id="IPR006153">
    <property type="entry name" value="Cation/H_exchanger_TM"/>
</dbReference>
<evidence type="ECO:0000259" key="13">
    <source>
        <dbReference type="Pfam" id="PF23256"/>
    </source>
</evidence>
<keyword evidence="3" id="KW-0633">Potassium transport</keyword>
<feature type="compositionally biased region" description="Polar residues" evidence="10">
    <location>
        <begin position="714"/>
        <end position="723"/>
    </location>
</feature>
<feature type="transmembrane region" description="Helical" evidence="11">
    <location>
        <begin position="347"/>
        <end position="369"/>
    </location>
</feature>
<evidence type="ECO:0000313" key="15">
    <source>
        <dbReference type="EMBL" id="PIN19396.1"/>
    </source>
</evidence>
<proteinExistence type="inferred from homology"/>
<keyword evidence="8 11" id="KW-0472">Membrane</keyword>
<sequence length="736" mass="80632">MVIQIIGGLILGPSFLGRIAGFTAIVYPFNGLVILDTLAVFGYMIYFFLIGVQMDPWILTKIEKKDVIIGISTVSLAMVLSLSGAFILLSGGFPVESQIASSLPAVATSSSVLAFPIIAHYLTELKMVNCEFGRMALASSLISNLFGFCIITIVVVTKQTGGEMFKSMQTFVGGLGFAVLLIFIVRPVILWALRRNPAGEPLKQGLIFVVLVGVLVTGFCSKAVGLNIFFGPLLYGITIPAGPPLGSAMMEKLDLVTSWLFMPLYFVKNGLVTDVFSVKLRNYLIVQCVILLACIGKFLGAMFSSIYNKVPLREAVQIGLVVNVQGALELGMFKLMKQNQAIHEDAFVVMCISMLIVTATVTPIIRYLYDPLRRHIVHKRRTIMDLKPDSELRVLACIDDQESVPTFVNLIKSLHPTKRSPIDICLVHLVELVGRAHPILIAHKLNRVDSRNSFTSRSIVNAFKNLQRSYHGIVTLQPFTSISPYSTMHEGVCEMAIDRRVSLIITSFHRRLARPGMVESSGGGIKIMNDKILVMAPCTVAIVVDRAPVRATMESHPLCHVAVFFIGGADDLEALAIGARMVAQTNVNLTIIRVLANTTNAALEGSDETRFDNDVLNEFRSQMAGNQRFMYLEEEVGDGTGTIAVIRSIENHYELILVGRYHDTRSPLMLGLSAWGDDSELGAIGDMFALADSNSSSTVVVVQQNNDWKHNTNDNRFNASTSIREGPSVPLRQSAV</sequence>
<feature type="domain" description="Cation/H(+) antiporter central" evidence="13">
    <location>
        <begin position="426"/>
        <end position="547"/>
    </location>
</feature>
<keyword evidence="4 11" id="KW-0812">Transmembrane</keyword>
<dbReference type="OrthoDB" id="1868135at2759"/>
<dbReference type="PANTHER" id="PTHR32468:SF114">
    <property type="entry name" value="CATION_H+ EXCHANGER DOMAIN-CONTAINING PROTEIN"/>
    <property type="match status" value="1"/>
</dbReference>
<evidence type="ECO:0000259" key="12">
    <source>
        <dbReference type="Pfam" id="PF00999"/>
    </source>
</evidence>
<feature type="transmembrane region" description="Helical" evidence="11">
    <location>
        <begin position="255"/>
        <end position="271"/>
    </location>
</feature>
<comment type="subcellular location">
    <subcellularLocation>
        <location evidence="1">Membrane</location>
        <topology evidence="1">Multi-pass membrane protein</topology>
    </subcellularLocation>
</comment>
<feature type="transmembrane region" description="Helical" evidence="11">
    <location>
        <begin position="101"/>
        <end position="123"/>
    </location>
</feature>
<evidence type="ECO:0000256" key="11">
    <source>
        <dbReference type="SAM" id="Phobius"/>
    </source>
</evidence>
<feature type="transmembrane region" description="Helical" evidence="11">
    <location>
        <begin position="7"/>
        <end position="27"/>
    </location>
</feature>
<evidence type="ECO:0000259" key="14">
    <source>
        <dbReference type="Pfam" id="PF23259"/>
    </source>
</evidence>
<dbReference type="PANTHER" id="PTHR32468">
    <property type="entry name" value="CATION/H + ANTIPORTER"/>
    <property type="match status" value="1"/>
</dbReference>
<keyword evidence="7" id="KW-0406">Ion transport</keyword>
<keyword evidence="16" id="KW-1185">Reference proteome</keyword>
<dbReference type="InterPro" id="IPR050794">
    <property type="entry name" value="CPA2_transporter"/>
</dbReference>
<feature type="transmembrane region" description="Helical" evidence="11">
    <location>
        <begin position="168"/>
        <end position="193"/>
    </location>
</feature>
<reference evidence="16" key="1">
    <citation type="journal article" date="2018" name="Gigascience">
        <title>Genome assembly of the Pink Ipe (Handroanthus impetiginosus, Bignoniaceae), a highly valued, ecologically keystone Neotropical timber forest tree.</title>
        <authorList>
            <person name="Silva-Junior O.B."/>
            <person name="Grattapaglia D."/>
            <person name="Novaes E."/>
            <person name="Collevatti R.G."/>
        </authorList>
    </citation>
    <scope>NUCLEOTIDE SEQUENCE [LARGE SCALE GENOMIC DNA]</scope>
    <source>
        <strain evidence="16">cv. UFG-1</strain>
    </source>
</reference>
<evidence type="ECO:0000256" key="9">
    <source>
        <dbReference type="ARBA" id="ARBA00038341"/>
    </source>
</evidence>
<dbReference type="InterPro" id="IPR057291">
    <property type="entry name" value="CHX17_2nd"/>
</dbReference>
<comment type="caution">
    <text evidence="15">The sequence shown here is derived from an EMBL/GenBank/DDBJ whole genome shotgun (WGS) entry which is preliminary data.</text>
</comment>
<dbReference type="EMBL" id="NKXS01001284">
    <property type="protein sequence ID" value="PIN19396.1"/>
    <property type="molecule type" value="Genomic_DNA"/>
</dbReference>
<feature type="transmembrane region" description="Helical" evidence="11">
    <location>
        <begin position="315"/>
        <end position="335"/>
    </location>
</feature>
<dbReference type="InterPro" id="IPR038770">
    <property type="entry name" value="Na+/solute_symporter_sf"/>
</dbReference>
<dbReference type="GO" id="GO:0015297">
    <property type="term" value="F:antiporter activity"/>
    <property type="evidence" value="ECO:0007669"/>
    <property type="project" value="InterPro"/>
</dbReference>
<dbReference type="Proteomes" id="UP000231279">
    <property type="component" value="Unassembled WGS sequence"/>
</dbReference>
<accession>A0A2G9HPE3</accession>
<feature type="region of interest" description="Disordered" evidence="10">
    <location>
        <begin position="710"/>
        <end position="736"/>
    </location>
</feature>
<name>A0A2G9HPE3_9LAMI</name>
<comment type="similarity">
    <text evidence="9">Belongs to the monovalent cation:proton antiporter 2 (CPA2) transporter (TC 2.A.37) family. CHX (TC 2.A.37.4) subfamily.</text>
</comment>
<dbReference type="GO" id="GO:0006813">
    <property type="term" value="P:potassium ion transport"/>
    <property type="evidence" value="ECO:0007669"/>
    <property type="project" value="UniProtKB-KW"/>
</dbReference>
<evidence type="ECO:0000256" key="5">
    <source>
        <dbReference type="ARBA" id="ARBA00022958"/>
    </source>
</evidence>
<dbReference type="GO" id="GO:0012505">
    <property type="term" value="C:endomembrane system"/>
    <property type="evidence" value="ECO:0007669"/>
    <property type="project" value="TreeGrafter"/>
</dbReference>
<evidence type="ECO:0000313" key="16">
    <source>
        <dbReference type="Proteomes" id="UP000231279"/>
    </source>
</evidence>
<gene>
    <name evidence="15" type="ORF">CDL12_07926</name>
</gene>
<dbReference type="GO" id="GO:0016020">
    <property type="term" value="C:membrane"/>
    <property type="evidence" value="ECO:0007669"/>
    <property type="project" value="UniProtKB-SubCell"/>
</dbReference>
<feature type="transmembrane region" description="Helical" evidence="11">
    <location>
        <begin position="205"/>
        <end position="235"/>
    </location>
</feature>
<feature type="transmembrane region" description="Helical" evidence="11">
    <location>
        <begin position="135"/>
        <end position="156"/>
    </location>
</feature>
<dbReference type="AlphaFoldDB" id="A0A2G9HPE3"/>
<dbReference type="Pfam" id="PF23259">
    <property type="entry name" value="CHX17_C"/>
    <property type="match status" value="1"/>
</dbReference>
<keyword evidence="5" id="KW-0630">Potassium</keyword>
<evidence type="ECO:0000256" key="2">
    <source>
        <dbReference type="ARBA" id="ARBA00022448"/>
    </source>
</evidence>
<feature type="transmembrane region" description="Helical" evidence="11">
    <location>
        <begin position="283"/>
        <end position="303"/>
    </location>
</feature>
<evidence type="ECO:0000256" key="6">
    <source>
        <dbReference type="ARBA" id="ARBA00022989"/>
    </source>
</evidence>
<keyword evidence="2" id="KW-0813">Transport</keyword>
<organism evidence="15 16">
    <name type="scientific">Handroanthus impetiginosus</name>
    <dbReference type="NCBI Taxonomy" id="429701"/>
    <lineage>
        <taxon>Eukaryota</taxon>
        <taxon>Viridiplantae</taxon>
        <taxon>Streptophyta</taxon>
        <taxon>Embryophyta</taxon>
        <taxon>Tracheophyta</taxon>
        <taxon>Spermatophyta</taxon>
        <taxon>Magnoliopsida</taxon>
        <taxon>eudicotyledons</taxon>
        <taxon>Gunneridae</taxon>
        <taxon>Pentapetalae</taxon>
        <taxon>asterids</taxon>
        <taxon>lamiids</taxon>
        <taxon>Lamiales</taxon>
        <taxon>Bignoniaceae</taxon>
        <taxon>Crescentiina</taxon>
        <taxon>Tabebuia alliance</taxon>
        <taxon>Handroanthus</taxon>
    </lineage>
</organism>
<keyword evidence="6 11" id="KW-1133">Transmembrane helix</keyword>
<feature type="domain" description="Cation/H+ exchanger transmembrane" evidence="12">
    <location>
        <begin position="2"/>
        <end position="364"/>
    </location>
</feature>
<evidence type="ECO:0000256" key="1">
    <source>
        <dbReference type="ARBA" id="ARBA00004141"/>
    </source>
</evidence>
<protein>
    <submittedName>
        <fullName evidence="15">Putative K+/H+-antiporter</fullName>
    </submittedName>
</protein>
<feature type="transmembrane region" description="Helical" evidence="11">
    <location>
        <begin position="33"/>
        <end position="55"/>
    </location>
</feature>
<evidence type="ECO:0000256" key="3">
    <source>
        <dbReference type="ARBA" id="ARBA00022538"/>
    </source>
</evidence>